<feature type="transmembrane region" description="Helical" evidence="2">
    <location>
        <begin position="136"/>
        <end position="155"/>
    </location>
</feature>
<gene>
    <name evidence="4" type="ORF">DFH08DRAFT_902186</name>
</gene>
<feature type="domain" description="DUF6534" evidence="3">
    <location>
        <begin position="212"/>
        <end position="300"/>
    </location>
</feature>
<sequence length="382" mass="41906">MLPIGKSLIYTVRSGVVTNEESEEYNFISGKLYRMLSNRLLCAYFTITMVQYNDLLGSLLIGSWLSMMLYGVVVCKIWEYLEWYPASGDARVRNGLLFCCTVTSSIAMVTQLTNVYYLTVSLWGNAVAIQTQYWPVPVYIVANSLTGVMVHTFLIHRVYSLSRILWISVFLAFSVVLGFVGAIMLAVNIATAAALSSRDKGVTAATLWAAGSATADVLIAAVLIWKLTTMRTSFKRTNSLIQRLVVGAVQTGSTTSTAAVATMVSYYILKNNSNVATAIYYLIGPLYMLTLLYNFNLRQYRDRIDINVSGSTDTRLTGPDAISMDAIHFHRTAIVSIDLPDEDASRSRVDTATKLSQHTEGGSFAAKGGRAGRADLSGAKWS</sequence>
<feature type="transmembrane region" description="Helical" evidence="2">
    <location>
        <begin position="275"/>
        <end position="295"/>
    </location>
</feature>
<keyword evidence="2" id="KW-1133">Transmembrane helix</keyword>
<accession>A0AAD6Z4I7</accession>
<evidence type="ECO:0000313" key="5">
    <source>
        <dbReference type="Proteomes" id="UP001218218"/>
    </source>
</evidence>
<reference evidence="4" key="1">
    <citation type="submission" date="2023-03" db="EMBL/GenBank/DDBJ databases">
        <title>Massive genome expansion in bonnet fungi (Mycena s.s.) driven by repeated elements and novel gene families across ecological guilds.</title>
        <authorList>
            <consortium name="Lawrence Berkeley National Laboratory"/>
            <person name="Harder C.B."/>
            <person name="Miyauchi S."/>
            <person name="Viragh M."/>
            <person name="Kuo A."/>
            <person name="Thoen E."/>
            <person name="Andreopoulos B."/>
            <person name="Lu D."/>
            <person name="Skrede I."/>
            <person name="Drula E."/>
            <person name="Henrissat B."/>
            <person name="Morin E."/>
            <person name="Kohler A."/>
            <person name="Barry K."/>
            <person name="LaButti K."/>
            <person name="Morin E."/>
            <person name="Salamov A."/>
            <person name="Lipzen A."/>
            <person name="Mereny Z."/>
            <person name="Hegedus B."/>
            <person name="Baldrian P."/>
            <person name="Stursova M."/>
            <person name="Weitz H."/>
            <person name="Taylor A."/>
            <person name="Grigoriev I.V."/>
            <person name="Nagy L.G."/>
            <person name="Martin F."/>
            <person name="Kauserud H."/>
        </authorList>
    </citation>
    <scope>NUCLEOTIDE SEQUENCE</scope>
    <source>
        <strain evidence="4">CBHHK002</strain>
    </source>
</reference>
<feature type="transmembrane region" description="Helical" evidence="2">
    <location>
        <begin position="164"/>
        <end position="187"/>
    </location>
</feature>
<keyword evidence="2" id="KW-0812">Transmembrane</keyword>
<evidence type="ECO:0000256" key="2">
    <source>
        <dbReference type="SAM" id="Phobius"/>
    </source>
</evidence>
<feature type="transmembrane region" description="Helical" evidence="2">
    <location>
        <begin position="245"/>
        <end position="269"/>
    </location>
</feature>
<comment type="caution">
    <text evidence="4">The sequence shown here is derived from an EMBL/GenBank/DDBJ whole genome shotgun (WGS) entry which is preliminary data.</text>
</comment>
<evidence type="ECO:0000313" key="4">
    <source>
        <dbReference type="EMBL" id="KAJ7306321.1"/>
    </source>
</evidence>
<dbReference type="PANTHER" id="PTHR40465">
    <property type="entry name" value="CHROMOSOME 1, WHOLE GENOME SHOTGUN SEQUENCE"/>
    <property type="match status" value="1"/>
</dbReference>
<feature type="transmembrane region" description="Helical" evidence="2">
    <location>
        <begin position="55"/>
        <end position="75"/>
    </location>
</feature>
<dbReference type="InterPro" id="IPR045339">
    <property type="entry name" value="DUF6534"/>
</dbReference>
<proteinExistence type="predicted"/>
<evidence type="ECO:0000256" key="1">
    <source>
        <dbReference type="SAM" id="MobiDB-lite"/>
    </source>
</evidence>
<dbReference type="AlphaFoldDB" id="A0AAD6Z4I7"/>
<organism evidence="4 5">
    <name type="scientific">Mycena albidolilacea</name>
    <dbReference type="NCBI Taxonomy" id="1033008"/>
    <lineage>
        <taxon>Eukaryota</taxon>
        <taxon>Fungi</taxon>
        <taxon>Dikarya</taxon>
        <taxon>Basidiomycota</taxon>
        <taxon>Agaricomycotina</taxon>
        <taxon>Agaricomycetes</taxon>
        <taxon>Agaricomycetidae</taxon>
        <taxon>Agaricales</taxon>
        <taxon>Marasmiineae</taxon>
        <taxon>Mycenaceae</taxon>
        <taxon>Mycena</taxon>
    </lineage>
</organism>
<keyword evidence="5" id="KW-1185">Reference proteome</keyword>
<dbReference type="PANTHER" id="PTHR40465:SF1">
    <property type="entry name" value="DUF6534 DOMAIN-CONTAINING PROTEIN"/>
    <property type="match status" value="1"/>
</dbReference>
<feature type="transmembrane region" description="Helical" evidence="2">
    <location>
        <begin position="207"/>
        <end position="225"/>
    </location>
</feature>
<keyword evidence="2" id="KW-0472">Membrane</keyword>
<evidence type="ECO:0000259" key="3">
    <source>
        <dbReference type="Pfam" id="PF20152"/>
    </source>
</evidence>
<feature type="region of interest" description="Disordered" evidence="1">
    <location>
        <begin position="348"/>
        <end position="382"/>
    </location>
</feature>
<dbReference type="EMBL" id="JARIHO010000093">
    <property type="protein sequence ID" value="KAJ7306321.1"/>
    <property type="molecule type" value="Genomic_DNA"/>
</dbReference>
<dbReference type="Pfam" id="PF20152">
    <property type="entry name" value="DUF6534"/>
    <property type="match status" value="1"/>
</dbReference>
<name>A0AAD6Z4I7_9AGAR</name>
<feature type="transmembrane region" description="Helical" evidence="2">
    <location>
        <begin position="96"/>
        <end position="116"/>
    </location>
</feature>
<dbReference type="Proteomes" id="UP001218218">
    <property type="component" value="Unassembled WGS sequence"/>
</dbReference>
<protein>
    <recommendedName>
        <fullName evidence="3">DUF6534 domain-containing protein</fullName>
    </recommendedName>
</protein>